<evidence type="ECO:0000256" key="2">
    <source>
        <dbReference type="SAM" id="Phobius"/>
    </source>
</evidence>
<feature type="transmembrane region" description="Helical" evidence="2">
    <location>
        <begin position="138"/>
        <end position="156"/>
    </location>
</feature>
<organism evidence="3 4">
    <name type="scientific">Rubricella aquisinus</name>
    <dbReference type="NCBI Taxonomy" id="2028108"/>
    <lineage>
        <taxon>Bacteria</taxon>
        <taxon>Pseudomonadati</taxon>
        <taxon>Pseudomonadota</taxon>
        <taxon>Alphaproteobacteria</taxon>
        <taxon>Rhodobacterales</taxon>
        <taxon>Paracoccaceae</taxon>
        <taxon>Rubricella</taxon>
    </lineage>
</organism>
<keyword evidence="2" id="KW-1133">Transmembrane helix</keyword>
<evidence type="ECO:0008006" key="5">
    <source>
        <dbReference type="Google" id="ProtNLM"/>
    </source>
</evidence>
<dbReference type="RefSeq" id="WP_184007751.1">
    <property type="nucleotide sequence ID" value="NZ_JACIJS010000001.1"/>
</dbReference>
<feature type="transmembrane region" description="Helical" evidence="2">
    <location>
        <begin position="48"/>
        <end position="69"/>
    </location>
</feature>
<gene>
    <name evidence="3" type="ORF">FHS89_000306</name>
</gene>
<dbReference type="Proteomes" id="UP000553766">
    <property type="component" value="Unassembled WGS sequence"/>
</dbReference>
<sequence length="357" mass="39136">MLFETENDPQFSQPFRQILLMVLVLILVGVGVFLIYRQVAEVFLANMYLNGFILGVFVIGVLACFWQVLQLVTSVSWIEGFALNRPGHEYVQPPRLLTSLAAMLKDKRARQGISTSSARSLLESIATRLDEARDITRYIINLLIFLGLLGTFYGLATTVPAVVDTIRALTPAEGDTTGLSVFERMMTGIEAQLAGMGTAFASSLLGLAGSLVVGILELFAGHGQNRFYTELENWLSSITRLTMGGEGAESSVMADVMDNTATRIEVLSATVAASDEARRATDQRLDQLVTAVENLTTQIAQREADAAMLDEETRARLRNIDIQLLRLLEEISAGRQDAVAELRTEISALTDALTRER</sequence>
<reference evidence="3 4" key="1">
    <citation type="submission" date="2020-08" db="EMBL/GenBank/DDBJ databases">
        <title>Genomic Encyclopedia of Type Strains, Phase IV (KMG-IV): sequencing the most valuable type-strain genomes for metagenomic binning, comparative biology and taxonomic classification.</title>
        <authorList>
            <person name="Goeker M."/>
        </authorList>
    </citation>
    <scope>NUCLEOTIDE SEQUENCE [LARGE SCALE GENOMIC DNA]</scope>
    <source>
        <strain evidence="3 4">DSM 103377</strain>
    </source>
</reference>
<proteinExistence type="predicted"/>
<accession>A0A840WGP7</accession>
<name>A0A840WGP7_9RHOB</name>
<keyword evidence="2" id="KW-0472">Membrane</keyword>
<evidence type="ECO:0000313" key="3">
    <source>
        <dbReference type="EMBL" id="MBB5514308.1"/>
    </source>
</evidence>
<feature type="transmembrane region" description="Helical" evidence="2">
    <location>
        <begin position="18"/>
        <end position="36"/>
    </location>
</feature>
<feature type="coiled-coil region" evidence="1">
    <location>
        <begin position="285"/>
        <end position="312"/>
    </location>
</feature>
<comment type="caution">
    <text evidence="3">The sequence shown here is derived from an EMBL/GenBank/DDBJ whole genome shotgun (WGS) entry which is preliminary data.</text>
</comment>
<dbReference type="EMBL" id="JACIJS010000001">
    <property type="protein sequence ID" value="MBB5514308.1"/>
    <property type="molecule type" value="Genomic_DNA"/>
</dbReference>
<feature type="transmembrane region" description="Helical" evidence="2">
    <location>
        <begin position="193"/>
        <end position="216"/>
    </location>
</feature>
<protein>
    <recommendedName>
        <fullName evidence="5">Biopolymer transporter ExbB</fullName>
    </recommendedName>
</protein>
<keyword evidence="1" id="KW-0175">Coiled coil</keyword>
<evidence type="ECO:0000256" key="1">
    <source>
        <dbReference type="SAM" id="Coils"/>
    </source>
</evidence>
<evidence type="ECO:0000313" key="4">
    <source>
        <dbReference type="Proteomes" id="UP000553766"/>
    </source>
</evidence>
<dbReference type="AlphaFoldDB" id="A0A840WGP7"/>
<keyword evidence="2" id="KW-0812">Transmembrane</keyword>
<keyword evidence="4" id="KW-1185">Reference proteome</keyword>